<sequence length="171" mass="19363">MKTKDAAILLDVSQTTVKRWASQYPASFHKDRLGHYIFTGHQINMLLYIKEQIEQGGTLDQIALPVSLPLSSPEKAETDPMPKDNSELLSRIREIERSVGQKADEVVSAQVLQHRAELDELRQMVAQLAATIETLNGKGTKPPVQHGEFRLPIVKETPTPAKKRRFFRSFF</sequence>
<proteinExistence type="predicted"/>
<feature type="coiled-coil region" evidence="1">
    <location>
        <begin position="111"/>
        <end position="138"/>
    </location>
</feature>
<evidence type="ECO:0000313" key="3">
    <source>
        <dbReference type="EMBL" id="QJD85476.1"/>
    </source>
</evidence>
<organism evidence="3 4">
    <name type="scientific">Cohnella herbarum</name>
    <dbReference type="NCBI Taxonomy" id="2728023"/>
    <lineage>
        <taxon>Bacteria</taxon>
        <taxon>Bacillati</taxon>
        <taxon>Bacillota</taxon>
        <taxon>Bacilli</taxon>
        <taxon>Bacillales</taxon>
        <taxon>Paenibacillaceae</taxon>
        <taxon>Cohnella</taxon>
    </lineage>
</organism>
<dbReference type="KEGG" id="cheb:HH215_21365"/>
<keyword evidence="4" id="KW-1185">Reference proteome</keyword>
<evidence type="ECO:0000313" key="4">
    <source>
        <dbReference type="Proteomes" id="UP000502248"/>
    </source>
</evidence>
<dbReference type="InterPro" id="IPR000551">
    <property type="entry name" value="MerR-type_HTH_dom"/>
</dbReference>
<dbReference type="Proteomes" id="UP000502248">
    <property type="component" value="Chromosome"/>
</dbReference>
<dbReference type="SUPFAM" id="SSF46955">
    <property type="entry name" value="Putative DNA-binding domain"/>
    <property type="match status" value="1"/>
</dbReference>
<gene>
    <name evidence="3" type="ORF">HH215_21365</name>
</gene>
<dbReference type="Gene3D" id="1.10.1660.10">
    <property type="match status" value="1"/>
</dbReference>
<feature type="domain" description="HTH merR-type" evidence="2">
    <location>
        <begin position="1"/>
        <end position="63"/>
    </location>
</feature>
<name>A0A7Z2ZMK5_9BACL</name>
<dbReference type="GO" id="GO:0006355">
    <property type="term" value="P:regulation of DNA-templated transcription"/>
    <property type="evidence" value="ECO:0007669"/>
    <property type="project" value="InterPro"/>
</dbReference>
<dbReference type="InterPro" id="IPR009061">
    <property type="entry name" value="DNA-bd_dom_put_sf"/>
</dbReference>
<keyword evidence="1" id="KW-0175">Coiled coil</keyword>
<dbReference type="AlphaFoldDB" id="A0A7Z2ZMK5"/>
<evidence type="ECO:0000259" key="2">
    <source>
        <dbReference type="Pfam" id="PF13411"/>
    </source>
</evidence>
<reference evidence="3 4" key="1">
    <citation type="submission" date="2020-04" db="EMBL/GenBank/DDBJ databases">
        <title>Genome sequencing of novel species.</title>
        <authorList>
            <person name="Heo J."/>
            <person name="Kim S.-J."/>
            <person name="Kim J.-S."/>
            <person name="Hong S.-B."/>
            <person name="Kwon S.-W."/>
        </authorList>
    </citation>
    <scope>NUCLEOTIDE SEQUENCE [LARGE SCALE GENOMIC DNA]</scope>
    <source>
        <strain evidence="3 4">MFER-1</strain>
    </source>
</reference>
<protein>
    <submittedName>
        <fullName evidence="3">MerR family transcriptional regulator</fullName>
    </submittedName>
</protein>
<dbReference type="RefSeq" id="WP_169281737.1">
    <property type="nucleotide sequence ID" value="NZ_CP051680.1"/>
</dbReference>
<evidence type="ECO:0000256" key="1">
    <source>
        <dbReference type="SAM" id="Coils"/>
    </source>
</evidence>
<dbReference type="EMBL" id="CP051680">
    <property type="protein sequence ID" value="QJD85476.1"/>
    <property type="molecule type" value="Genomic_DNA"/>
</dbReference>
<dbReference type="GO" id="GO:0003677">
    <property type="term" value="F:DNA binding"/>
    <property type="evidence" value="ECO:0007669"/>
    <property type="project" value="InterPro"/>
</dbReference>
<dbReference type="Pfam" id="PF13411">
    <property type="entry name" value="MerR_1"/>
    <property type="match status" value="1"/>
</dbReference>
<accession>A0A7Z2ZMK5</accession>